<accession>A0A3P8EHU5</accession>
<gene>
    <name evidence="2" type="ORF">HPBE_LOCUS16681</name>
</gene>
<protein>
    <submittedName>
        <fullName evidence="4">Secreted protein</fullName>
    </submittedName>
</protein>
<reference evidence="4" key="2">
    <citation type="submission" date="2019-09" db="UniProtKB">
        <authorList>
            <consortium name="WormBaseParasite"/>
        </authorList>
    </citation>
    <scope>IDENTIFICATION</scope>
</reference>
<feature type="signal peptide" evidence="1">
    <location>
        <begin position="1"/>
        <end position="19"/>
    </location>
</feature>
<keyword evidence="3" id="KW-1185">Reference proteome</keyword>
<evidence type="ECO:0000313" key="2">
    <source>
        <dbReference type="EMBL" id="VDP06686.1"/>
    </source>
</evidence>
<keyword evidence="1" id="KW-0732">Signal</keyword>
<organism evidence="3 4">
    <name type="scientific">Heligmosomoides polygyrus</name>
    <name type="common">Parasitic roundworm</name>
    <dbReference type="NCBI Taxonomy" id="6339"/>
    <lineage>
        <taxon>Eukaryota</taxon>
        <taxon>Metazoa</taxon>
        <taxon>Ecdysozoa</taxon>
        <taxon>Nematoda</taxon>
        <taxon>Chromadorea</taxon>
        <taxon>Rhabditida</taxon>
        <taxon>Rhabditina</taxon>
        <taxon>Rhabditomorpha</taxon>
        <taxon>Strongyloidea</taxon>
        <taxon>Heligmosomidae</taxon>
        <taxon>Heligmosomoides</taxon>
    </lineage>
</organism>
<dbReference type="WBParaSite" id="HPBE_0001668201-mRNA-1">
    <property type="protein sequence ID" value="HPBE_0001668201-mRNA-1"/>
    <property type="gene ID" value="HPBE_0001668201"/>
</dbReference>
<dbReference type="Proteomes" id="UP000050761">
    <property type="component" value="Unassembled WGS sequence"/>
</dbReference>
<reference evidence="2 3" key="1">
    <citation type="submission" date="2018-11" db="EMBL/GenBank/DDBJ databases">
        <authorList>
            <consortium name="Pathogen Informatics"/>
        </authorList>
    </citation>
    <scope>NUCLEOTIDE SEQUENCE [LARGE SCALE GENOMIC DNA]</scope>
</reference>
<dbReference type="EMBL" id="UZAH01029553">
    <property type="protein sequence ID" value="VDP06686.1"/>
    <property type="molecule type" value="Genomic_DNA"/>
</dbReference>
<evidence type="ECO:0000256" key="1">
    <source>
        <dbReference type="SAM" id="SignalP"/>
    </source>
</evidence>
<name>A0A183G531_HELPZ</name>
<proteinExistence type="predicted"/>
<feature type="chain" id="PRO_5044551872" evidence="1">
    <location>
        <begin position="20"/>
        <end position="91"/>
    </location>
</feature>
<dbReference type="AlphaFoldDB" id="A0A183G531"/>
<evidence type="ECO:0000313" key="4">
    <source>
        <dbReference type="WBParaSite" id="HPBE_0001668201-mRNA-1"/>
    </source>
</evidence>
<sequence>MIFQICLLFYAVACYTTKALVIERTAREGEKVRLYPGGNVDTWRRERTPGVAEFIKYCEPDGVGGPHCWQFVTQSVISGTAKERYFSATSG</sequence>
<accession>A0A183G531</accession>
<evidence type="ECO:0000313" key="3">
    <source>
        <dbReference type="Proteomes" id="UP000050761"/>
    </source>
</evidence>